<evidence type="ECO:0000313" key="13">
    <source>
        <dbReference type="Proteomes" id="UP001332243"/>
    </source>
</evidence>
<dbReference type="PROSITE" id="PS00373">
    <property type="entry name" value="GART"/>
    <property type="match status" value="1"/>
</dbReference>
<evidence type="ECO:0000256" key="7">
    <source>
        <dbReference type="ARBA" id="ARBA00022801"/>
    </source>
</evidence>
<dbReference type="Proteomes" id="UP001332243">
    <property type="component" value="Unassembled WGS sequence"/>
</dbReference>
<accession>A0ABU7S3P4</accession>
<comment type="catalytic activity">
    <reaction evidence="9">
        <text>(6R)-10-formyltetrahydrofolate + 5-amino-1-(5-phospho-beta-D-ribosyl)imidazole-4-carboxamide = 5-formamido-1-(5-phospho-D-ribosyl)imidazole-4-carboxamide + (6S)-5,6,7,8-tetrahydrofolate</text>
        <dbReference type="Rhea" id="RHEA:22192"/>
        <dbReference type="ChEBI" id="CHEBI:57453"/>
        <dbReference type="ChEBI" id="CHEBI:58467"/>
        <dbReference type="ChEBI" id="CHEBI:58475"/>
        <dbReference type="ChEBI" id="CHEBI:195366"/>
        <dbReference type="EC" id="2.1.2.3"/>
    </reaction>
</comment>
<protein>
    <recommendedName>
        <fullName evidence="9">Bifunctional purine biosynthesis protein PurH</fullName>
    </recommendedName>
    <domain>
        <recommendedName>
            <fullName evidence="9">Phosphoribosylaminoimidazolecarboxamide formyltransferase</fullName>
            <ecNumber evidence="9">2.1.2.3</ecNumber>
        </recommendedName>
        <alternativeName>
            <fullName evidence="9">AICAR transformylase</fullName>
        </alternativeName>
    </domain>
    <domain>
        <recommendedName>
            <fullName evidence="9">IMP cyclohydrolase</fullName>
            <ecNumber evidence="9">3.5.4.10</ecNumber>
        </recommendedName>
        <alternativeName>
            <fullName evidence="9">ATIC</fullName>
        </alternativeName>
        <alternativeName>
            <fullName evidence="9">IMP synthase</fullName>
        </alternativeName>
        <alternativeName>
            <fullName evidence="9">Inosinicase</fullName>
        </alternativeName>
    </domain>
</protein>
<keyword evidence="8 9" id="KW-0511">Multifunctional enzyme</keyword>
<comment type="similarity">
    <text evidence="10">Belongs to the GART family.</text>
</comment>
<feature type="active site" description="Proton donor" evidence="10">
    <location>
        <position position="115"/>
    </location>
</feature>
<evidence type="ECO:0000256" key="10">
    <source>
        <dbReference type="HAMAP-Rule" id="MF_01930"/>
    </source>
</evidence>
<dbReference type="InterPro" id="IPR016193">
    <property type="entry name" value="Cytidine_deaminase-like"/>
</dbReference>
<dbReference type="InterPro" id="IPR004607">
    <property type="entry name" value="GART"/>
</dbReference>
<dbReference type="NCBIfam" id="TIGR00639">
    <property type="entry name" value="PurN"/>
    <property type="match status" value="1"/>
</dbReference>
<feature type="binding site" evidence="10">
    <location>
        <position position="71"/>
    </location>
    <ligand>
        <name>(6R)-10-formyltetrahydrofolate</name>
        <dbReference type="ChEBI" id="CHEBI:195366"/>
    </ligand>
</feature>
<keyword evidence="5 9" id="KW-0808">Transferase</keyword>
<evidence type="ECO:0000256" key="5">
    <source>
        <dbReference type="ARBA" id="ARBA00022679"/>
    </source>
</evidence>
<dbReference type="HAMAP" id="MF_01930">
    <property type="entry name" value="PurN"/>
    <property type="match status" value="1"/>
</dbReference>
<dbReference type="SUPFAM" id="SSF53328">
    <property type="entry name" value="Formyltransferase"/>
    <property type="match status" value="1"/>
</dbReference>
<feature type="site" description="Raises pKa of active site His" evidence="10">
    <location>
        <position position="151"/>
    </location>
</feature>
<dbReference type="Gene3D" id="3.40.50.170">
    <property type="entry name" value="Formyl transferase, N-terminal domain"/>
    <property type="match status" value="1"/>
</dbReference>
<dbReference type="SMART" id="SM00851">
    <property type="entry name" value="MGS"/>
    <property type="match status" value="1"/>
</dbReference>
<keyword evidence="6 9" id="KW-0658">Purine biosynthesis</keyword>
<dbReference type="GO" id="GO:0004643">
    <property type="term" value="F:phosphoribosylaminoimidazolecarboxamide formyltransferase activity"/>
    <property type="evidence" value="ECO:0007669"/>
    <property type="project" value="UniProtKB-EC"/>
</dbReference>
<evidence type="ECO:0000256" key="4">
    <source>
        <dbReference type="ARBA" id="ARBA00007667"/>
    </source>
</evidence>
<reference evidence="12 13" key="1">
    <citation type="submission" date="2024-01" db="EMBL/GenBank/DDBJ databases">
        <title>Genome insights into Plantactinospora sonchi sp. nov.</title>
        <authorList>
            <person name="Wang L."/>
        </authorList>
    </citation>
    <scope>NUCLEOTIDE SEQUENCE [LARGE SCALE GENOMIC DNA]</scope>
    <source>
        <strain evidence="12 13">NEAU-QY2</strain>
    </source>
</reference>
<evidence type="ECO:0000256" key="6">
    <source>
        <dbReference type="ARBA" id="ARBA00022755"/>
    </source>
</evidence>
<keyword evidence="7 9" id="KW-0378">Hydrolase</keyword>
<comment type="pathway">
    <text evidence="1 9">Purine metabolism; IMP biosynthesis via de novo pathway; IMP from 5-formamido-1-(5-phospho-D-ribosyl)imidazole-4-carboxamide: step 1/1.</text>
</comment>
<dbReference type="CDD" id="cd01421">
    <property type="entry name" value="IMPCH"/>
    <property type="match status" value="1"/>
</dbReference>
<dbReference type="PANTHER" id="PTHR11692">
    <property type="entry name" value="BIFUNCTIONAL PURINE BIOSYNTHESIS PROTEIN PURH"/>
    <property type="match status" value="1"/>
</dbReference>
<dbReference type="SUPFAM" id="SSF52335">
    <property type="entry name" value="Methylglyoxal synthase-like"/>
    <property type="match status" value="1"/>
</dbReference>
<dbReference type="Pfam" id="PF00551">
    <property type="entry name" value="Formyl_trans_N"/>
    <property type="match status" value="1"/>
</dbReference>
<dbReference type="GO" id="GO:0003937">
    <property type="term" value="F:IMP cyclohydrolase activity"/>
    <property type="evidence" value="ECO:0007669"/>
    <property type="project" value="UniProtKB-EC"/>
</dbReference>
<dbReference type="PANTHER" id="PTHR11692:SF0">
    <property type="entry name" value="BIFUNCTIONAL PURINE BIOSYNTHESIS PROTEIN ATIC"/>
    <property type="match status" value="1"/>
</dbReference>
<evidence type="ECO:0000256" key="9">
    <source>
        <dbReference type="HAMAP-Rule" id="MF_00139"/>
    </source>
</evidence>
<sequence length="732" mass="76755">MTEPVSPARVVVLLSGSGSNLQALLDACADPGYGVQVVAVGADRDNIAGLDRAAAAGVPTFVERVPAHPSREEWDRALTARVAEHRPDLVVSAGFLKLVGPHFLAAFGDRYVNTHNSLLPAFPGIHGPRDALTYGVRLAGATLFFVDAGVDTGPIIAQVAVPVLDDDNEDSLTERIKVAERQQLVTYVGRLVREGWKITGRKVTIGVSDTSSAAEGRRPVRRALVSVYDKTGLTELAQALHAAGVEIVSTGSTASTIEKAGVPVTPVEALTGFPETLDGRVKTLHPKVHAGLLADLRSDRHVSQLDELGIAPFDLLVSNLYPFTETVASGADFDQCVEQIDIGGPAMVRAAAKNHASVAVATSVSAYPTVLAALADGGFTLAQRRALAARAFADIAEYDVAVANWFAVQAGPADQQWPPFAGLALNVSTPLRYGENPHQQAALYVDPAAPAGLAQAEQLHGKEMSYNNYVDADAAWRAANDFADQPAVAIIKHANPCGIAVGADVAEAHRKAHACDPVSAFGGVIAVNRPVSVELAEQVAEIFTEVVVAPDFEPGAVDVLSGKKNIRLLRAPGWAPLPAEWRQVSGGVLVQMADRVDAPGDDPAAWQLATGTPASDEVLRDLVFAWRAVRAVKSNAILLASDGATVGVGMGQVNRVDSAHLAVNRAGADRARGAVAASDAFFPFPDGLQVLAEAGVRAVVQPGGSVRDEEVVAAARDAGITMYLTGTRHFFH</sequence>
<dbReference type="Gene3D" id="3.40.140.20">
    <property type="match status" value="2"/>
</dbReference>
<gene>
    <name evidence="9 12" type="primary">purH</name>
    <name evidence="10" type="synonym">purN</name>
    <name evidence="12" type="ORF">V1633_33035</name>
</gene>
<comment type="pathway">
    <text evidence="3 10">Purine metabolism; IMP biosynthesis via de novo pathway; N(2)-formyl-N(1)-(5-phospho-D-ribosyl)glycinamide from N(1)-(5-phospho-D-ribosyl)glycinamide (10-formyl THF route): step 1/1.</text>
</comment>
<dbReference type="CDD" id="cd08645">
    <property type="entry name" value="FMT_core_GART"/>
    <property type="match status" value="1"/>
</dbReference>
<dbReference type="HAMAP" id="MF_00139">
    <property type="entry name" value="PurH"/>
    <property type="match status" value="1"/>
</dbReference>
<dbReference type="EC" id="2.1.2.3" evidence="9"/>
<keyword evidence="13" id="KW-1185">Reference proteome</keyword>
<name>A0ABU7S3P4_9ACTN</name>
<dbReference type="InterPro" id="IPR002695">
    <property type="entry name" value="PurH-like"/>
</dbReference>
<evidence type="ECO:0000256" key="1">
    <source>
        <dbReference type="ARBA" id="ARBA00004844"/>
    </source>
</evidence>
<dbReference type="InterPro" id="IPR036477">
    <property type="entry name" value="Formyl_transf_N_sf"/>
</dbReference>
<dbReference type="InterPro" id="IPR001555">
    <property type="entry name" value="GART_AS"/>
</dbReference>
<evidence type="ECO:0000256" key="2">
    <source>
        <dbReference type="ARBA" id="ARBA00004954"/>
    </source>
</evidence>
<comment type="domain">
    <text evidence="9">The IMP cyclohydrolase activity resides in the N-terminal region.</text>
</comment>
<comment type="caution">
    <text evidence="12">The sequence shown here is derived from an EMBL/GenBank/DDBJ whole genome shotgun (WGS) entry which is preliminary data.</text>
</comment>
<dbReference type="Gene3D" id="3.40.50.1380">
    <property type="entry name" value="Methylglyoxal synthase-like domain"/>
    <property type="match status" value="1"/>
</dbReference>
<dbReference type="EMBL" id="JAZGQK010000036">
    <property type="protein sequence ID" value="MEE6263314.1"/>
    <property type="molecule type" value="Genomic_DNA"/>
</dbReference>
<dbReference type="EC" id="3.5.4.10" evidence="9"/>
<dbReference type="InterPro" id="IPR036914">
    <property type="entry name" value="MGS-like_dom_sf"/>
</dbReference>
<proteinExistence type="inferred from homology"/>
<comment type="pathway">
    <text evidence="2 9">Purine metabolism; IMP biosynthesis via de novo pathway; 5-formamido-1-(5-phospho-D-ribosyl)imidazole-4-carboxamide from 5-amino-1-(5-phospho-D-ribosyl)imidazole-4-carboxamide (10-formyl THF route): step 1/1.</text>
</comment>
<dbReference type="Pfam" id="PF01808">
    <property type="entry name" value="AICARFT_IMPCHas"/>
    <property type="match status" value="1"/>
</dbReference>
<feature type="binding site" evidence="10">
    <location>
        <position position="113"/>
    </location>
    <ligand>
        <name>(6R)-10-formyltetrahydrofolate</name>
        <dbReference type="ChEBI" id="CHEBI:195366"/>
    </ligand>
</feature>
<dbReference type="InterPro" id="IPR011607">
    <property type="entry name" value="MGS-like_dom"/>
</dbReference>
<comment type="catalytic activity">
    <reaction evidence="9">
        <text>IMP + H2O = 5-formamido-1-(5-phospho-D-ribosyl)imidazole-4-carboxamide</text>
        <dbReference type="Rhea" id="RHEA:18445"/>
        <dbReference type="ChEBI" id="CHEBI:15377"/>
        <dbReference type="ChEBI" id="CHEBI:58053"/>
        <dbReference type="ChEBI" id="CHEBI:58467"/>
        <dbReference type="EC" id="3.5.4.10"/>
    </reaction>
</comment>
<dbReference type="SMART" id="SM00798">
    <property type="entry name" value="AICARFT_IMPCHas"/>
    <property type="match status" value="1"/>
</dbReference>
<dbReference type="SUPFAM" id="SSF53927">
    <property type="entry name" value="Cytidine deaminase-like"/>
    <property type="match status" value="1"/>
</dbReference>
<dbReference type="Pfam" id="PF02142">
    <property type="entry name" value="MGS"/>
    <property type="match status" value="1"/>
</dbReference>
<dbReference type="NCBIfam" id="NF002049">
    <property type="entry name" value="PRK00881.1"/>
    <property type="match status" value="1"/>
</dbReference>
<dbReference type="PROSITE" id="PS51855">
    <property type="entry name" value="MGS"/>
    <property type="match status" value="1"/>
</dbReference>
<evidence type="ECO:0000259" key="11">
    <source>
        <dbReference type="PROSITE" id="PS51855"/>
    </source>
</evidence>
<feature type="domain" description="MGS-like" evidence="11">
    <location>
        <begin position="214"/>
        <end position="362"/>
    </location>
</feature>
<evidence type="ECO:0000313" key="12">
    <source>
        <dbReference type="EMBL" id="MEE6263314.1"/>
    </source>
</evidence>
<dbReference type="InterPro" id="IPR024051">
    <property type="entry name" value="AICAR_Tfase_dup_dom_sf"/>
</dbReference>
<feature type="binding site" evidence="10">
    <location>
        <begin position="96"/>
        <end position="99"/>
    </location>
    <ligand>
        <name>(6R)-10-formyltetrahydrofolate</name>
        <dbReference type="ChEBI" id="CHEBI:195366"/>
    </ligand>
</feature>
<comment type="similarity">
    <text evidence="4 9">Belongs to the PurH family.</text>
</comment>
<dbReference type="InterPro" id="IPR002376">
    <property type="entry name" value="Formyl_transf_N"/>
</dbReference>
<feature type="binding site" evidence="10">
    <location>
        <begin position="18"/>
        <end position="20"/>
    </location>
    <ligand>
        <name>N(1)-(5-phospho-beta-D-ribosyl)glycinamide</name>
        <dbReference type="ChEBI" id="CHEBI:143788"/>
    </ligand>
</feature>
<organism evidence="12 13">
    <name type="scientific">Plantactinospora sonchi</name>
    <dbReference type="NCBI Taxonomy" id="1544735"/>
    <lineage>
        <taxon>Bacteria</taxon>
        <taxon>Bacillati</taxon>
        <taxon>Actinomycetota</taxon>
        <taxon>Actinomycetes</taxon>
        <taxon>Micromonosporales</taxon>
        <taxon>Micromonosporaceae</taxon>
        <taxon>Plantactinospora</taxon>
    </lineage>
</organism>
<comment type="catalytic activity">
    <reaction evidence="10">
        <text>N(1)-(5-phospho-beta-D-ribosyl)glycinamide + (6R)-10-formyltetrahydrofolate = N(2)-formyl-N(1)-(5-phospho-beta-D-ribosyl)glycinamide + (6S)-5,6,7,8-tetrahydrofolate + H(+)</text>
        <dbReference type="Rhea" id="RHEA:15053"/>
        <dbReference type="ChEBI" id="CHEBI:15378"/>
        <dbReference type="ChEBI" id="CHEBI:57453"/>
        <dbReference type="ChEBI" id="CHEBI:143788"/>
        <dbReference type="ChEBI" id="CHEBI:147286"/>
        <dbReference type="ChEBI" id="CHEBI:195366"/>
        <dbReference type="EC" id="2.1.2.2"/>
    </reaction>
</comment>
<evidence type="ECO:0000256" key="3">
    <source>
        <dbReference type="ARBA" id="ARBA00005054"/>
    </source>
</evidence>
<comment type="function">
    <text evidence="10">Catalyzes the transfer of a formyl group from 10-formyltetrahydrofolate to 5-phospho-ribosyl-glycinamide (GAR), producing 5-phospho-ribosyl-N-formylglycinamide (FGAR) and tetrahydrofolate.</text>
</comment>
<evidence type="ECO:0000256" key="8">
    <source>
        <dbReference type="ARBA" id="ARBA00023268"/>
    </source>
</evidence>
<dbReference type="NCBIfam" id="TIGR00355">
    <property type="entry name" value="purH"/>
    <property type="match status" value="1"/>
</dbReference>